<evidence type="ECO:0000256" key="1">
    <source>
        <dbReference type="ARBA" id="ARBA00009981"/>
    </source>
</evidence>
<sequence>MPIVSLKDAKAGFSSLVDEAVKGNFVTITRHGKPVAALVPVEAAEIARKAMAKKRPGLVAYLRTFPGETFERNPAPSRTVDL</sequence>
<evidence type="ECO:0000313" key="3">
    <source>
        <dbReference type="EMBL" id="PPQ38331.1"/>
    </source>
</evidence>
<evidence type="ECO:0000256" key="2">
    <source>
        <dbReference type="RuleBase" id="RU362080"/>
    </source>
</evidence>
<dbReference type="RefSeq" id="WP_104517278.1">
    <property type="nucleotide sequence ID" value="NZ_NHRY01000041.1"/>
</dbReference>
<accession>A0A2S6NN94</accession>
<dbReference type="SUPFAM" id="SSF143120">
    <property type="entry name" value="YefM-like"/>
    <property type="match status" value="1"/>
</dbReference>
<comment type="similarity">
    <text evidence="1 2">Belongs to the phD/YefM antitoxin family.</text>
</comment>
<dbReference type="OrthoDB" id="361531at2"/>
<name>A0A2S6NN94_RHOGL</name>
<dbReference type="AlphaFoldDB" id="A0A2S6NN94"/>
<dbReference type="InterPro" id="IPR036165">
    <property type="entry name" value="YefM-like_sf"/>
</dbReference>
<organism evidence="3 4">
    <name type="scientific">Rhodopila globiformis</name>
    <name type="common">Rhodopseudomonas globiformis</name>
    <dbReference type="NCBI Taxonomy" id="1071"/>
    <lineage>
        <taxon>Bacteria</taxon>
        <taxon>Pseudomonadati</taxon>
        <taxon>Pseudomonadota</taxon>
        <taxon>Alphaproteobacteria</taxon>
        <taxon>Acetobacterales</taxon>
        <taxon>Acetobacteraceae</taxon>
        <taxon>Rhodopila</taxon>
    </lineage>
</organism>
<dbReference type="InterPro" id="IPR006442">
    <property type="entry name" value="Antitoxin_Phd/YefM"/>
</dbReference>
<dbReference type="EMBL" id="NHRY01000041">
    <property type="protein sequence ID" value="PPQ38331.1"/>
    <property type="molecule type" value="Genomic_DNA"/>
</dbReference>
<evidence type="ECO:0000313" key="4">
    <source>
        <dbReference type="Proteomes" id="UP000239724"/>
    </source>
</evidence>
<comment type="function">
    <text evidence="2">Antitoxin component of a type II toxin-antitoxin (TA) system.</text>
</comment>
<dbReference type="Pfam" id="PF02604">
    <property type="entry name" value="PhdYeFM_antitox"/>
    <property type="match status" value="1"/>
</dbReference>
<comment type="caution">
    <text evidence="3">The sequence shown here is derived from an EMBL/GenBank/DDBJ whole genome shotgun (WGS) entry which is preliminary data.</text>
</comment>
<proteinExistence type="inferred from homology"/>
<reference evidence="3 4" key="1">
    <citation type="journal article" date="2018" name="Arch. Microbiol.">
        <title>New insights into the metabolic potential of the phototrophic purple bacterium Rhodopila globiformis DSM 161(T) from its draft genome sequence and evidence for a vanadium-dependent nitrogenase.</title>
        <authorList>
            <person name="Imhoff J.F."/>
            <person name="Rahn T."/>
            <person name="Kunzel S."/>
            <person name="Neulinger S.C."/>
        </authorList>
    </citation>
    <scope>NUCLEOTIDE SEQUENCE [LARGE SCALE GENOMIC DNA]</scope>
    <source>
        <strain evidence="3 4">DSM 161</strain>
    </source>
</reference>
<gene>
    <name evidence="3" type="ORF">CCS01_02585</name>
</gene>
<dbReference type="NCBIfam" id="TIGR01552">
    <property type="entry name" value="phd_fam"/>
    <property type="match status" value="1"/>
</dbReference>
<keyword evidence="4" id="KW-1185">Reference proteome</keyword>
<dbReference type="Gene3D" id="3.40.1620.10">
    <property type="entry name" value="YefM-like domain"/>
    <property type="match status" value="1"/>
</dbReference>
<protein>
    <recommendedName>
        <fullName evidence="2">Antitoxin</fullName>
    </recommendedName>
</protein>
<dbReference type="Proteomes" id="UP000239724">
    <property type="component" value="Unassembled WGS sequence"/>
</dbReference>